<feature type="domain" description="Type II secretion system protein GspF" evidence="8">
    <location>
        <begin position="18"/>
        <end position="136"/>
    </location>
</feature>
<sequence length="336" mass="38394">MKPIKSLARFNKRDQVLFFQELGELLSSGYSIAQSIDILASAHQKWQSILSQVQEGLSTGQPFYQALEAFISPNILLQLRLSDQHGNVSNTLVRIGQTLAKFQQQQNKLSQVMRYPIILLGILGLLLIGLKCFLYPMINQWRETNQEATNYPYVFMFCTGILALIFLTLWLWYWHHLSSIQQLNILAKLPFMGTVVRSIVTYQISQQLSMLMFSGLTLPEIIDEVAQQNNKSYAVALAHDIQKQLKLGGNVERYILSQSFVNDSLAGYFIRGHKPKVLARYLDYYSKTQFQLLMQQTDRFIGTLQPLFFGIIGVAIVGLYISMLLPMYQTIGGLYQ</sequence>
<dbReference type="Gene3D" id="1.20.81.30">
    <property type="entry name" value="Type II secretion system (T2SS), domain F"/>
    <property type="match status" value="2"/>
</dbReference>
<dbReference type="EMBL" id="OKQU01000001">
    <property type="protein sequence ID" value="SPE07347.1"/>
    <property type="molecule type" value="Genomic_DNA"/>
</dbReference>
<feature type="transmembrane region" description="Helical" evidence="7">
    <location>
        <begin position="307"/>
        <end position="328"/>
    </location>
</feature>
<dbReference type="InterPro" id="IPR018076">
    <property type="entry name" value="T2SS_GspF_dom"/>
</dbReference>
<reference evidence="9 12" key="1">
    <citation type="submission" date="2018-02" db="EMBL/GenBank/DDBJ databases">
        <authorList>
            <person name="Rodrigo-Torres L."/>
            <person name="Arahal R. D."/>
            <person name="Lucena T."/>
        </authorList>
    </citation>
    <scope>NUCLEOTIDE SEQUENCE [LARGE SCALE GENOMIC DNA]</scope>
    <source>
        <strain evidence="9 12">CECT 8486</strain>
    </source>
</reference>
<feature type="transmembrane region" description="Helical" evidence="7">
    <location>
        <begin position="117"/>
        <end position="138"/>
    </location>
</feature>
<dbReference type="GO" id="GO:0005886">
    <property type="term" value="C:plasma membrane"/>
    <property type="evidence" value="ECO:0007669"/>
    <property type="project" value="UniProtKB-SubCell"/>
</dbReference>
<evidence type="ECO:0000313" key="11">
    <source>
        <dbReference type="Proteomes" id="UP000237923"/>
    </source>
</evidence>
<evidence type="ECO:0000256" key="6">
    <source>
        <dbReference type="ARBA" id="ARBA00023136"/>
    </source>
</evidence>
<accession>A0A2N9KBC6</accession>
<keyword evidence="4 7" id="KW-0812">Transmembrane</keyword>
<keyword evidence="12" id="KW-1185">Reference proteome</keyword>
<evidence type="ECO:0000256" key="3">
    <source>
        <dbReference type="ARBA" id="ARBA00022475"/>
    </source>
</evidence>
<name>A0A2N9KBC6_9LACO</name>
<evidence type="ECO:0000256" key="5">
    <source>
        <dbReference type="ARBA" id="ARBA00022989"/>
    </source>
</evidence>
<evidence type="ECO:0000313" key="12">
    <source>
        <dbReference type="Proteomes" id="UP000239237"/>
    </source>
</evidence>
<evidence type="ECO:0000313" key="10">
    <source>
        <dbReference type="EMBL" id="SPE07347.1"/>
    </source>
</evidence>
<proteinExistence type="inferred from homology"/>
<comment type="similarity">
    <text evidence="2">Belongs to the GSP F family.</text>
</comment>
<gene>
    <name evidence="9" type="ORF">LES8486_01069</name>
    <name evidence="10" type="ORF">LES9216_01216</name>
</gene>
<reference evidence="10 11" key="2">
    <citation type="submission" date="2018-02" db="EMBL/GenBank/DDBJ databases">
        <authorList>
            <person name="Cohen D.B."/>
            <person name="Kent A.D."/>
        </authorList>
    </citation>
    <scope>NUCLEOTIDE SEQUENCE [LARGE SCALE GENOMIC DNA]</scope>
    <source>
        <strain evidence="10 11">CECT 9216</strain>
    </source>
</reference>
<dbReference type="InterPro" id="IPR003004">
    <property type="entry name" value="GspF/PilC"/>
</dbReference>
<feature type="transmembrane region" description="Helical" evidence="7">
    <location>
        <begin position="150"/>
        <end position="173"/>
    </location>
</feature>
<evidence type="ECO:0000256" key="7">
    <source>
        <dbReference type="SAM" id="Phobius"/>
    </source>
</evidence>
<dbReference type="AlphaFoldDB" id="A0A2N9KBC6"/>
<dbReference type="Pfam" id="PF00482">
    <property type="entry name" value="T2SSF"/>
    <property type="match status" value="2"/>
</dbReference>
<dbReference type="KEGG" id="lsu:A6B45_02235"/>
<feature type="domain" description="Type II secretion system protein GspF" evidence="8">
    <location>
        <begin position="205"/>
        <end position="326"/>
    </location>
</feature>
<dbReference type="Proteomes" id="UP000237923">
    <property type="component" value="Unassembled WGS sequence"/>
</dbReference>
<dbReference type="GeneID" id="99673590"/>
<evidence type="ECO:0000256" key="4">
    <source>
        <dbReference type="ARBA" id="ARBA00022692"/>
    </source>
</evidence>
<keyword evidence="6 7" id="KW-0472">Membrane</keyword>
<evidence type="ECO:0000313" key="9">
    <source>
        <dbReference type="EMBL" id="SPD92068.1"/>
    </source>
</evidence>
<dbReference type="PANTHER" id="PTHR30012:SF0">
    <property type="entry name" value="TYPE II SECRETION SYSTEM PROTEIN F-RELATED"/>
    <property type="match status" value="1"/>
</dbReference>
<organism evidence="10 11">
    <name type="scientific">Leuconostoc suionicum</name>
    <dbReference type="NCBI Taxonomy" id="1511761"/>
    <lineage>
        <taxon>Bacteria</taxon>
        <taxon>Bacillati</taxon>
        <taxon>Bacillota</taxon>
        <taxon>Bacilli</taxon>
        <taxon>Lactobacillales</taxon>
        <taxon>Lactobacillaceae</taxon>
        <taxon>Leuconostoc</taxon>
    </lineage>
</organism>
<protein>
    <submittedName>
        <fullName evidence="10">Type IV pilin biogenesis protein</fullName>
    </submittedName>
</protein>
<dbReference type="PANTHER" id="PTHR30012">
    <property type="entry name" value="GENERAL SECRETION PATHWAY PROTEIN"/>
    <property type="match status" value="1"/>
</dbReference>
<dbReference type="RefSeq" id="WP_072613156.1">
    <property type="nucleotide sequence ID" value="NZ_AP017935.1"/>
</dbReference>
<dbReference type="InterPro" id="IPR042094">
    <property type="entry name" value="T2SS_GspF_sf"/>
</dbReference>
<comment type="subcellular location">
    <subcellularLocation>
        <location evidence="1">Cell membrane</location>
        <topology evidence="1">Multi-pass membrane protein</topology>
    </subcellularLocation>
</comment>
<evidence type="ECO:0000259" key="8">
    <source>
        <dbReference type="Pfam" id="PF00482"/>
    </source>
</evidence>
<dbReference type="EMBL" id="OKQR01000001">
    <property type="protein sequence ID" value="SPD92068.1"/>
    <property type="molecule type" value="Genomic_DNA"/>
</dbReference>
<keyword evidence="5 7" id="KW-1133">Transmembrane helix</keyword>
<dbReference type="Proteomes" id="UP000239237">
    <property type="component" value="Unassembled WGS sequence"/>
</dbReference>
<keyword evidence="3" id="KW-1003">Cell membrane</keyword>
<evidence type="ECO:0000256" key="1">
    <source>
        <dbReference type="ARBA" id="ARBA00004651"/>
    </source>
</evidence>
<evidence type="ECO:0000256" key="2">
    <source>
        <dbReference type="ARBA" id="ARBA00005745"/>
    </source>
</evidence>